<reference evidence="14 15" key="1">
    <citation type="submission" date="2020-01" db="EMBL/GenBank/DDBJ databases">
        <title>Jiella pacifica sp. nov.</title>
        <authorList>
            <person name="Xue Z."/>
            <person name="Zhu S."/>
            <person name="Chen J."/>
            <person name="Yang J."/>
        </authorList>
    </citation>
    <scope>NUCLEOTIDE SEQUENCE [LARGE SCALE GENOMIC DNA]</scope>
    <source>
        <strain evidence="14 15">40Bstr34</strain>
    </source>
</reference>
<dbReference type="InterPro" id="IPR043132">
    <property type="entry name" value="BCAT-like_C"/>
</dbReference>
<dbReference type="SUPFAM" id="SSF56752">
    <property type="entry name" value="D-aminoacid aminotransferase-like PLP-dependent enzymes"/>
    <property type="match status" value="1"/>
</dbReference>
<comment type="function">
    <text evidence="2">Acts on leucine, isoleucine and valine.</text>
</comment>
<protein>
    <recommendedName>
        <fullName evidence="8">Probable branched-chain-amino-acid aminotransferase</fullName>
        <ecNumber evidence="7">2.6.1.42</ecNumber>
    </recommendedName>
</protein>
<evidence type="ECO:0000256" key="7">
    <source>
        <dbReference type="ARBA" id="ARBA00013053"/>
    </source>
</evidence>
<dbReference type="PANTHER" id="PTHR42743:SF11">
    <property type="entry name" value="AMINODEOXYCHORISMATE LYASE"/>
    <property type="match status" value="1"/>
</dbReference>
<comment type="similarity">
    <text evidence="6">Belongs to the class-IV pyridoxal-phosphate-dependent aminotransferase family.</text>
</comment>
<comment type="pathway">
    <text evidence="5">Amino-acid biosynthesis; L-leucine biosynthesis; L-leucine from 3-methyl-2-oxobutanoate: step 4/4.</text>
</comment>
<dbReference type="FunFam" id="3.20.10.10:FF:000002">
    <property type="entry name" value="D-alanine aminotransferase"/>
    <property type="match status" value="1"/>
</dbReference>
<evidence type="ECO:0000256" key="8">
    <source>
        <dbReference type="ARBA" id="ARBA00014472"/>
    </source>
</evidence>
<gene>
    <name evidence="14" type="ORF">GTK09_15440</name>
</gene>
<comment type="catalytic activity">
    <reaction evidence="13">
        <text>L-leucine + 2-oxoglutarate = 4-methyl-2-oxopentanoate + L-glutamate</text>
        <dbReference type="Rhea" id="RHEA:18321"/>
        <dbReference type="ChEBI" id="CHEBI:16810"/>
        <dbReference type="ChEBI" id="CHEBI:17865"/>
        <dbReference type="ChEBI" id="CHEBI:29985"/>
        <dbReference type="ChEBI" id="CHEBI:57427"/>
        <dbReference type="EC" id="2.6.1.42"/>
    </reaction>
</comment>
<evidence type="ECO:0000256" key="9">
    <source>
        <dbReference type="ARBA" id="ARBA00022898"/>
    </source>
</evidence>
<dbReference type="InterPro" id="IPR036038">
    <property type="entry name" value="Aminotransferase-like"/>
</dbReference>
<comment type="pathway">
    <text evidence="4">Amino-acid biosynthesis; L-valine biosynthesis; L-valine from pyruvate: step 4/4.</text>
</comment>
<keyword evidence="14" id="KW-0808">Transferase</keyword>
<dbReference type="GO" id="GO:0004084">
    <property type="term" value="F:branched-chain-amino-acid transaminase activity"/>
    <property type="evidence" value="ECO:0007669"/>
    <property type="project" value="UniProtKB-EC"/>
</dbReference>
<dbReference type="EC" id="2.6.1.42" evidence="7"/>
<sequence>MTATTDDIWLNGAFRPAAGAIAANDRGLLLADGVFDTALVLGGRVFRGADHLQRLAAACAALKLPVSTARLEEAMAALAARCCEGSIRLTVTRGPAPRGLGLPAAPHPTVFGSFAPLVPAMMFRPVSLVTTKIRRNETSPAARLKSLAYLDAVMATDEAKAKGADDALFLNTAGRLASTGLANVFVADGTKLSTPSLGEGVLAGITRKWILEHADALGLTVEAAPITPAMAADRSLFVANSLRLIAPVTALDGAALPRSEVVAVLAAKLSEAIAAECGRDPRECGASLDALQPRG</sequence>
<evidence type="ECO:0000256" key="6">
    <source>
        <dbReference type="ARBA" id="ARBA00009320"/>
    </source>
</evidence>
<organism evidence="14 15">
    <name type="scientific">Jiella pacifica</name>
    <dbReference type="NCBI Taxonomy" id="2696469"/>
    <lineage>
        <taxon>Bacteria</taxon>
        <taxon>Pseudomonadati</taxon>
        <taxon>Pseudomonadota</taxon>
        <taxon>Alphaproteobacteria</taxon>
        <taxon>Hyphomicrobiales</taxon>
        <taxon>Aurantimonadaceae</taxon>
        <taxon>Jiella</taxon>
    </lineage>
</organism>
<evidence type="ECO:0000256" key="4">
    <source>
        <dbReference type="ARBA" id="ARBA00004931"/>
    </source>
</evidence>
<comment type="pathway">
    <text evidence="3">Amino-acid biosynthesis; L-isoleucine biosynthesis; L-isoleucine from 2-oxobutanoate: step 4/4.</text>
</comment>
<proteinExistence type="inferred from homology"/>
<evidence type="ECO:0000256" key="10">
    <source>
        <dbReference type="ARBA" id="ARBA00023304"/>
    </source>
</evidence>
<accession>A0A6N9TA81</accession>
<comment type="catalytic activity">
    <reaction evidence="12">
        <text>L-isoleucine + 2-oxoglutarate = (S)-3-methyl-2-oxopentanoate + L-glutamate</text>
        <dbReference type="Rhea" id="RHEA:24801"/>
        <dbReference type="ChEBI" id="CHEBI:16810"/>
        <dbReference type="ChEBI" id="CHEBI:29985"/>
        <dbReference type="ChEBI" id="CHEBI:35146"/>
        <dbReference type="ChEBI" id="CHEBI:58045"/>
        <dbReference type="EC" id="2.6.1.42"/>
    </reaction>
</comment>
<dbReference type="EMBL" id="JAAAMG010000012">
    <property type="protein sequence ID" value="NDW05818.1"/>
    <property type="molecule type" value="Genomic_DNA"/>
</dbReference>
<keyword evidence="10" id="KW-0028">Amino-acid biosynthesis</keyword>
<dbReference type="Pfam" id="PF01063">
    <property type="entry name" value="Aminotran_4"/>
    <property type="match status" value="1"/>
</dbReference>
<comment type="cofactor">
    <cofactor evidence="1">
        <name>pyridoxal 5'-phosphate</name>
        <dbReference type="ChEBI" id="CHEBI:597326"/>
    </cofactor>
</comment>
<keyword evidence="14" id="KW-0032">Aminotransferase</keyword>
<dbReference type="Proteomes" id="UP000469011">
    <property type="component" value="Unassembled WGS sequence"/>
</dbReference>
<evidence type="ECO:0000256" key="1">
    <source>
        <dbReference type="ARBA" id="ARBA00001933"/>
    </source>
</evidence>
<evidence type="ECO:0000313" key="14">
    <source>
        <dbReference type="EMBL" id="NDW05818.1"/>
    </source>
</evidence>
<evidence type="ECO:0000256" key="3">
    <source>
        <dbReference type="ARBA" id="ARBA00004824"/>
    </source>
</evidence>
<comment type="caution">
    <text evidence="14">The sequence shown here is derived from an EMBL/GenBank/DDBJ whole genome shotgun (WGS) entry which is preliminary data.</text>
</comment>
<dbReference type="InterPro" id="IPR001544">
    <property type="entry name" value="Aminotrans_IV"/>
</dbReference>
<evidence type="ECO:0000256" key="2">
    <source>
        <dbReference type="ARBA" id="ARBA00003109"/>
    </source>
</evidence>
<evidence type="ECO:0000256" key="13">
    <source>
        <dbReference type="ARBA" id="ARBA00049229"/>
    </source>
</evidence>
<name>A0A6N9TA81_9HYPH</name>
<dbReference type="Gene3D" id="3.30.470.10">
    <property type="match status" value="1"/>
</dbReference>
<dbReference type="Gene3D" id="3.20.10.10">
    <property type="entry name" value="D-amino Acid Aminotransferase, subunit A, domain 2"/>
    <property type="match status" value="1"/>
</dbReference>
<keyword evidence="10" id="KW-0100">Branched-chain amino acid biosynthesis</keyword>
<evidence type="ECO:0000256" key="5">
    <source>
        <dbReference type="ARBA" id="ARBA00005072"/>
    </source>
</evidence>
<dbReference type="GO" id="GO:0009082">
    <property type="term" value="P:branched-chain amino acid biosynthetic process"/>
    <property type="evidence" value="ECO:0007669"/>
    <property type="project" value="UniProtKB-KW"/>
</dbReference>
<dbReference type="RefSeq" id="WP_163464072.1">
    <property type="nucleotide sequence ID" value="NZ_JAAAMG010000012.1"/>
</dbReference>
<evidence type="ECO:0000313" key="15">
    <source>
        <dbReference type="Proteomes" id="UP000469011"/>
    </source>
</evidence>
<evidence type="ECO:0000256" key="11">
    <source>
        <dbReference type="ARBA" id="ARBA00048212"/>
    </source>
</evidence>
<keyword evidence="15" id="KW-1185">Reference proteome</keyword>
<dbReference type="PANTHER" id="PTHR42743">
    <property type="entry name" value="AMINO-ACID AMINOTRANSFERASE"/>
    <property type="match status" value="1"/>
</dbReference>
<dbReference type="InterPro" id="IPR043131">
    <property type="entry name" value="BCAT-like_N"/>
</dbReference>
<dbReference type="AlphaFoldDB" id="A0A6N9TA81"/>
<comment type="catalytic activity">
    <reaction evidence="11">
        <text>L-valine + 2-oxoglutarate = 3-methyl-2-oxobutanoate + L-glutamate</text>
        <dbReference type="Rhea" id="RHEA:24813"/>
        <dbReference type="ChEBI" id="CHEBI:11851"/>
        <dbReference type="ChEBI" id="CHEBI:16810"/>
        <dbReference type="ChEBI" id="CHEBI:29985"/>
        <dbReference type="ChEBI" id="CHEBI:57762"/>
        <dbReference type="EC" id="2.6.1.42"/>
    </reaction>
</comment>
<dbReference type="InterPro" id="IPR050571">
    <property type="entry name" value="Class-IV_PLP-Dep_Aminotrnsfr"/>
</dbReference>
<evidence type="ECO:0000256" key="12">
    <source>
        <dbReference type="ARBA" id="ARBA00048798"/>
    </source>
</evidence>
<dbReference type="GO" id="GO:0008652">
    <property type="term" value="P:amino acid biosynthetic process"/>
    <property type="evidence" value="ECO:0007669"/>
    <property type="project" value="UniProtKB-ARBA"/>
</dbReference>
<keyword evidence="9" id="KW-0663">Pyridoxal phosphate</keyword>